<name>A0AAV1IKM0_9CHLO</name>
<proteinExistence type="predicted"/>
<accession>A0AAV1IKM0</accession>
<evidence type="ECO:0000313" key="2">
    <source>
        <dbReference type="Proteomes" id="UP001314263"/>
    </source>
</evidence>
<protein>
    <submittedName>
        <fullName evidence="1">Uncharacterized protein</fullName>
    </submittedName>
</protein>
<gene>
    <name evidence="1" type="ORF">CVIRNUC_009676</name>
</gene>
<keyword evidence="2" id="KW-1185">Reference proteome</keyword>
<reference evidence="1 2" key="1">
    <citation type="submission" date="2023-10" db="EMBL/GenBank/DDBJ databases">
        <authorList>
            <person name="Maclean D."/>
            <person name="Macfadyen A."/>
        </authorList>
    </citation>
    <scope>NUCLEOTIDE SEQUENCE [LARGE SCALE GENOMIC DNA]</scope>
</reference>
<organism evidence="1 2">
    <name type="scientific">Coccomyxa viridis</name>
    <dbReference type="NCBI Taxonomy" id="1274662"/>
    <lineage>
        <taxon>Eukaryota</taxon>
        <taxon>Viridiplantae</taxon>
        <taxon>Chlorophyta</taxon>
        <taxon>core chlorophytes</taxon>
        <taxon>Trebouxiophyceae</taxon>
        <taxon>Trebouxiophyceae incertae sedis</taxon>
        <taxon>Coccomyxaceae</taxon>
        <taxon>Coccomyxa</taxon>
    </lineage>
</organism>
<dbReference type="Proteomes" id="UP001314263">
    <property type="component" value="Unassembled WGS sequence"/>
</dbReference>
<dbReference type="AlphaFoldDB" id="A0AAV1IKM0"/>
<sequence length="58" mass="5912">MFCVLAETALTAFGLPLDGGAASKTGQLTSFVNAFDNIYASKTGDLATLADIQDGLNA</sequence>
<dbReference type="EMBL" id="CAUYUE010000014">
    <property type="protein sequence ID" value="CAK0786463.1"/>
    <property type="molecule type" value="Genomic_DNA"/>
</dbReference>
<comment type="caution">
    <text evidence="1">The sequence shown here is derived from an EMBL/GenBank/DDBJ whole genome shotgun (WGS) entry which is preliminary data.</text>
</comment>
<evidence type="ECO:0000313" key="1">
    <source>
        <dbReference type="EMBL" id="CAK0786463.1"/>
    </source>
</evidence>